<comment type="caution">
    <text evidence="1">The sequence shown here is derived from an EMBL/GenBank/DDBJ whole genome shotgun (WGS) entry which is preliminary data.</text>
</comment>
<organism evidence="1 2">
    <name type="scientific">Arenibacter aquaticus</name>
    <dbReference type="NCBI Taxonomy" id="2489054"/>
    <lineage>
        <taxon>Bacteria</taxon>
        <taxon>Pseudomonadati</taxon>
        <taxon>Bacteroidota</taxon>
        <taxon>Flavobacteriia</taxon>
        <taxon>Flavobacteriales</taxon>
        <taxon>Flavobacteriaceae</taxon>
        <taxon>Arenibacter</taxon>
    </lineage>
</organism>
<dbReference type="RefSeq" id="WP_126160397.1">
    <property type="nucleotide sequence ID" value="NZ_RQPJ01000001.1"/>
</dbReference>
<dbReference type="EMBL" id="RQPJ01000001">
    <property type="protein sequence ID" value="RTE55094.1"/>
    <property type="molecule type" value="Genomic_DNA"/>
</dbReference>
<reference evidence="1 2" key="1">
    <citation type="submission" date="2018-11" db="EMBL/GenBank/DDBJ databases">
        <title>Arenibacter aquaticus sp.nov., a marine bacterium isolated from surface seawater in the South China Sea.</title>
        <authorList>
            <person name="Guo J."/>
            <person name="Sun J."/>
        </authorList>
    </citation>
    <scope>NUCLEOTIDE SEQUENCE [LARGE SCALE GENOMIC DNA]</scope>
    <source>
        <strain evidence="1 2">GUO666</strain>
    </source>
</reference>
<protein>
    <recommendedName>
        <fullName evidence="3">Glutathionylspermidine synthase pre-ATP-grasp-like domain-containing protein</fullName>
    </recommendedName>
</protein>
<dbReference type="Proteomes" id="UP000267585">
    <property type="component" value="Unassembled WGS sequence"/>
</dbReference>
<dbReference type="OrthoDB" id="9809896at2"/>
<keyword evidence="2" id="KW-1185">Reference proteome</keyword>
<dbReference type="AlphaFoldDB" id="A0A3S0D802"/>
<accession>A0A3S0D802</accession>
<gene>
    <name evidence="1" type="ORF">EHW67_00560</name>
</gene>
<sequence length="404" mass="47123">MMTLEKSVEEFIKSKKDYYQQWIFEEPIVISAAHNADFVKLQKIMYKLIKEFVIGYKNYKNLMPVSVEVEKVLDVFNQKEYKIGTYRTDFVYDTNNQVKLIEITCRFALNGVFLSGLMDAVARETMPKSLQNIKIKDQYSPIYKHLNEYLKEATSICILKGEDERNESKLYTDILKRTGLVVNEVLYTEIDQNFDKLEKAWVVSELSFDEILSFSKDTLLKLISANLINDFRTVFLIHDKRFFSVLGKKELQNKVLTHEEISFFERFYVPTYTADEAADIWIKAKENKNEWIIKHRALGKSQKIYAGLVTPIREWVAIFESADLKDFVLQKWIPQKTIKGAIGGEVFNDFVTGTALFFDDHYFGFGDFRTSSHPVTNKVDHRKATALILDEEIRDMGKIANFIQ</sequence>
<evidence type="ECO:0000313" key="2">
    <source>
        <dbReference type="Proteomes" id="UP000267585"/>
    </source>
</evidence>
<evidence type="ECO:0008006" key="3">
    <source>
        <dbReference type="Google" id="ProtNLM"/>
    </source>
</evidence>
<name>A0A3S0D802_9FLAO</name>
<evidence type="ECO:0000313" key="1">
    <source>
        <dbReference type="EMBL" id="RTE55094.1"/>
    </source>
</evidence>
<dbReference type="SUPFAM" id="SSF56059">
    <property type="entry name" value="Glutathione synthetase ATP-binding domain-like"/>
    <property type="match status" value="1"/>
</dbReference>
<proteinExistence type="predicted"/>